<gene>
    <name evidence="1" type="ORF">HYW89_01850</name>
</gene>
<sequence>MKIVTDEVSSSIIVASLAAGEGPVIVDHFGYCMVWAPRLEAEDLRELLGEPSEDVLNGAPQAVGFYLPDTDPDTVLRTMTDHLGY</sequence>
<reference evidence="1 2" key="1">
    <citation type="submission" date="2020-07" db="EMBL/GenBank/DDBJ databases">
        <title>Huge and variable diversity of episymbiotic CPR bacteria and DPANN archaea in groundwater ecosystems.</title>
        <authorList>
            <person name="He C.Y."/>
            <person name="Keren R."/>
            <person name="Whittaker M."/>
            <person name="Farag I.F."/>
            <person name="Doudna J."/>
            <person name="Cate J.H.D."/>
            <person name="Banfield J.F."/>
        </authorList>
    </citation>
    <scope>NUCLEOTIDE SEQUENCE [LARGE SCALE GENOMIC DNA]</scope>
    <source>
        <strain evidence="1">NC_groundwater_541_Ag_S-0.1um_46_50</strain>
    </source>
</reference>
<dbReference type="Proteomes" id="UP000595618">
    <property type="component" value="Chromosome"/>
</dbReference>
<accession>A0A7T5RK53</accession>
<organism evidence="1 2">
    <name type="scientific">Candidatus Sungiibacteriota bacterium</name>
    <dbReference type="NCBI Taxonomy" id="2750080"/>
    <lineage>
        <taxon>Bacteria</taxon>
        <taxon>Candidatus Sungiibacteriota</taxon>
    </lineage>
</organism>
<proteinExistence type="predicted"/>
<evidence type="ECO:0000313" key="2">
    <source>
        <dbReference type="Proteomes" id="UP000595618"/>
    </source>
</evidence>
<dbReference type="EMBL" id="CP066690">
    <property type="protein sequence ID" value="QQG45641.1"/>
    <property type="molecule type" value="Genomic_DNA"/>
</dbReference>
<name>A0A7T5RK53_9BACT</name>
<evidence type="ECO:0000313" key="1">
    <source>
        <dbReference type="EMBL" id="QQG45641.1"/>
    </source>
</evidence>
<dbReference type="AlphaFoldDB" id="A0A7T5RK53"/>
<protein>
    <submittedName>
        <fullName evidence="1">Uncharacterized protein</fullName>
    </submittedName>
</protein>